<evidence type="ECO:0000313" key="2">
    <source>
        <dbReference type="Proteomes" id="UP001057452"/>
    </source>
</evidence>
<name>A0ACB9WIX8_CHAAC</name>
<sequence length="77" mass="8588">MYYKRIPIPNELQKNDPSEPFEVTVMAGGLFAVARKGSGNSEVTTTGLEIWGGEQYEISFKENIKHVTTSHRSVVSE</sequence>
<organism evidence="1 2">
    <name type="scientific">Chaenocephalus aceratus</name>
    <name type="common">Blackfin icefish</name>
    <name type="synonym">Chaenichthys aceratus</name>
    <dbReference type="NCBI Taxonomy" id="36190"/>
    <lineage>
        <taxon>Eukaryota</taxon>
        <taxon>Metazoa</taxon>
        <taxon>Chordata</taxon>
        <taxon>Craniata</taxon>
        <taxon>Vertebrata</taxon>
        <taxon>Euteleostomi</taxon>
        <taxon>Actinopterygii</taxon>
        <taxon>Neopterygii</taxon>
        <taxon>Teleostei</taxon>
        <taxon>Neoteleostei</taxon>
        <taxon>Acanthomorphata</taxon>
        <taxon>Eupercaria</taxon>
        <taxon>Perciformes</taxon>
        <taxon>Notothenioidei</taxon>
        <taxon>Channichthyidae</taxon>
        <taxon>Chaenocephalus</taxon>
    </lineage>
</organism>
<dbReference type="EMBL" id="CM043798">
    <property type="protein sequence ID" value="KAI4813623.1"/>
    <property type="molecule type" value="Genomic_DNA"/>
</dbReference>
<reference evidence="1" key="1">
    <citation type="submission" date="2022-05" db="EMBL/GenBank/DDBJ databases">
        <title>Chromosome-level genome of Chaenocephalus aceratus.</title>
        <authorList>
            <person name="Park H."/>
        </authorList>
    </citation>
    <scope>NUCLEOTIDE SEQUENCE</scope>
    <source>
        <strain evidence="1">KU_202001</strain>
    </source>
</reference>
<accession>A0ACB9WIX8</accession>
<keyword evidence="2" id="KW-1185">Reference proteome</keyword>
<comment type="caution">
    <text evidence="1">The sequence shown here is derived from an EMBL/GenBank/DDBJ whole genome shotgun (WGS) entry which is preliminary data.</text>
</comment>
<evidence type="ECO:0000313" key="1">
    <source>
        <dbReference type="EMBL" id="KAI4813623.1"/>
    </source>
</evidence>
<proteinExistence type="predicted"/>
<gene>
    <name evidence="1" type="ORF">KUCAC02_002857</name>
</gene>
<dbReference type="Proteomes" id="UP001057452">
    <property type="component" value="Chromosome 14"/>
</dbReference>
<protein>
    <submittedName>
        <fullName evidence="1">Uncharacterized protein</fullName>
    </submittedName>
</protein>